<dbReference type="Gene3D" id="3.40.190.290">
    <property type="match status" value="1"/>
</dbReference>
<dbReference type="STRING" id="29435.SAMN05216588_11566"/>
<dbReference type="GO" id="GO:0043565">
    <property type="term" value="F:sequence-specific DNA binding"/>
    <property type="evidence" value="ECO:0007669"/>
    <property type="project" value="TreeGrafter"/>
</dbReference>
<gene>
    <name evidence="6" type="ORF">SAMN05216588_11566</name>
</gene>
<keyword evidence="4" id="KW-0804">Transcription</keyword>
<dbReference type="PROSITE" id="PS50931">
    <property type="entry name" value="HTH_LYSR"/>
    <property type="match status" value="1"/>
</dbReference>
<feature type="domain" description="HTH lysR-type" evidence="5">
    <location>
        <begin position="63"/>
        <end position="130"/>
    </location>
</feature>
<dbReference type="GO" id="GO:0016491">
    <property type="term" value="F:oxidoreductase activity"/>
    <property type="evidence" value="ECO:0007669"/>
    <property type="project" value="InterPro"/>
</dbReference>
<sequence>MYHYDEYDHALVRERVAQFRDQVQRRISGELSEEEFLPLRLQNGLYLQKHAYMLRVAIPYGTLSARQLRTLAAIARDYDRDYGHFTTRSFVRAAEALGITQAGVSNAIKRLETQLATALLVRTTRSVNLTVDGEAFFHRCRQVIADLNDARLVLCRAQRQPTGTLRVSLPVSFGRNRVVPLLGAFQARYPQVDLAIAITDRYVNLVDEGMDVAVRFGPLEDSSLIARPLARVRRRLVGTPAYFAKHGVPESLDELARHNCLALTYHETGRARSWVFQEAGESRSFRPKGSMTFNDGFALHAAALAGFGLGQIHDYHVAAEIAAGLLLPVLEEFQPEADVMSIVYPQSRHLSPRVRAFVDFMVEALP</sequence>
<dbReference type="PANTHER" id="PTHR30537">
    <property type="entry name" value="HTH-TYPE TRANSCRIPTIONAL REGULATOR"/>
    <property type="match status" value="1"/>
</dbReference>
<dbReference type="InterPro" id="IPR000847">
    <property type="entry name" value="LysR_HTH_N"/>
</dbReference>
<dbReference type="Pfam" id="PF03466">
    <property type="entry name" value="LysR_substrate"/>
    <property type="match status" value="1"/>
</dbReference>
<comment type="similarity">
    <text evidence="1">Belongs to the LysR transcriptional regulatory family.</text>
</comment>
<dbReference type="SUPFAM" id="SSF46785">
    <property type="entry name" value="Winged helix' DNA-binding domain"/>
    <property type="match status" value="1"/>
</dbReference>
<dbReference type="FunFam" id="3.40.190.290:FF:000001">
    <property type="entry name" value="Transcriptional regulator, LysR family"/>
    <property type="match status" value="1"/>
</dbReference>
<dbReference type="InterPro" id="IPR036136">
    <property type="entry name" value="Nit/Sulf_reduc_fer-like_dom_sf"/>
</dbReference>
<evidence type="ECO:0000313" key="7">
    <source>
        <dbReference type="Proteomes" id="UP000198606"/>
    </source>
</evidence>
<dbReference type="Pfam" id="PF00126">
    <property type="entry name" value="HTH_1"/>
    <property type="match status" value="1"/>
</dbReference>
<dbReference type="InterPro" id="IPR005119">
    <property type="entry name" value="LysR_subst-bd"/>
</dbReference>
<dbReference type="PRINTS" id="PR00039">
    <property type="entry name" value="HTHLYSR"/>
</dbReference>
<dbReference type="AlphaFoldDB" id="A0A1G8JVN9"/>
<dbReference type="EMBL" id="FNDG01000015">
    <property type="protein sequence ID" value="SDI35221.1"/>
    <property type="molecule type" value="Genomic_DNA"/>
</dbReference>
<protein>
    <submittedName>
        <fullName evidence="6">DNA-binding transcriptional regulator, LysR family</fullName>
    </submittedName>
</protein>
<evidence type="ECO:0000259" key="5">
    <source>
        <dbReference type="PROSITE" id="PS50931"/>
    </source>
</evidence>
<dbReference type="InterPro" id="IPR058163">
    <property type="entry name" value="LysR-type_TF_proteobact-type"/>
</dbReference>
<evidence type="ECO:0000256" key="3">
    <source>
        <dbReference type="ARBA" id="ARBA00023125"/>
    </source>
</evidence>
<organism evidence="6 7">
    <name type="scientific">Phytopseudomonas flavescens</name>
    <dbReference type="NCBI Taxonomy" id="29435"/>
    <lineage>
        <taxon>Bacteria</taxon>
        <taxon>Pseudomonadati</taxon>
        <taxon>Pseudomonadota</taxon>
        <taxon>Gammaproteobacteria</taxon>
        <taxon>Pseudomonadales</taxon>
        <taxon>Pseudomonadaceae</taxon>
        <taxon>Phytopseudomonas</taxon>
    </lineage>
</organism>
<evidence type="ECO:0000256" key="1">
    <source>
        <dbReference type="ARBA" id="ARBA00009437"/>
    </source>
</evidence>
<dbReference type="Proteomes" id="UP000198606">
    <property type="component" value="Unassembled WGS sequence"/>
</dbReference>
<dbReference type="GO" id="GO:0006351">
    <property type="term" value="P:DNA-templated transcription"/>
    <property type="evidence" value="ECO:0007669"/>
    <property type="project" value="TreeGrafter"/>
</dbReference>
<dbReference type="Gene3D" id="1.10.10.10">
    <property type="entry name" value="Winged helix-like DNA-binding domain superfamily/Winged helix DNA-binding domain"/>
    <property type="match status" value="1"/>
</dbReference>
<dbReference type="PANTHER" id="PTHR30537:SF5">
    <property type="entry name" value="HTH-TYPE TRANSCRIPTIONAL ACTIVATOR TTDR-RELATED"/>
    <property type="match status" value="1"/>
</dbReference>
<keyword evidence="2" id="KW-0805">Transcription regulation</keyword>
<evidence type="ECO:0000256" key="4">
    <source>
        <dbReference type="ARBA" id="ARBA00023163"/>
    </source>
</evidence>
<dbReference type="InterPro" id="IPR036390">
    <property type="entry name" value="WH_DNA-bd_sf"/>
</dbReference>
<dbReference type="GO" id="GO:0003700">
    <property type="term" value="F:DNA-binding transcription factor activity"/>
    <property type="evidence" value="ECO:0007669"/>
    <property type="project" value="InterPro"/>
</dbReference>
<evidence type="ECO:0000256" key="2">
    <source>
        <dbReference type="ARBA" id="ARBA00023015"/>
    </source>
</evidence>
<proteinExistence type="inferred from homology"/>
<evidence type="ECO:0000313" key="6">
    <source>
        <dbReference type="EMBL" id="SDI35221.1"/>
    </source>
</evidence>
<dbReference type="InterPro" id="IPR036388">
    <property type="entry name" value="WH-like_DNA-bd_sf"/>
</dbReference>
<dbReference type="SUPFAM" id="SSF53850">
    <property type="entry name" value="Periplasmic binding protein-like II"/>
    <property type="match status" value="1"/>
</dbReference>
<reference evidence="6 7" key="1">
    <citation type="submission" date="2016-10" db="EMBL/GenBank/DDBJ databases">
        <authorList>
            <person name="de Groot N.N."/>
        </authorList>
    </citation>
    <scope>NUCLEOTIDE SEQUENCE [LARGE SCALE GENOMIC DNA]</scope>
    <source>
        <strain evidence="6 7">LMG 18387</strain>
    </source>
</reference>
<dbReference type="CDD" id="cd08422">
    <property type="entry name" value="PBP2_CrgA_like"/>
    <property type="match status" value="1"/>
</dbReference>
<name>A0A1G8JVN9_9GAMM</name>
<dbReference type="SUPFAM" id="SSF55124">
    <property type="entry name" value="Nitrite/Sulfite reductase N-terminal domain-like"/>
    <property type="match status" value="1"/>
</dbReference>
<dbReference type="RefSeq" id="WP_084307472.1">
    <property type="nucleotide sequence ID" value="NZ_FNDG01000015.1"/>
</dbReference>
<keyword evidence="3 6" id="KW-0238">DNA-binding</keyword>
<accession>A0A1G8JVN9</accession>